<protein>
    <recommendedName>
        <fullName evidence="4">HEAT repeat-containing protein</fullName>
    </recommendedName>
</protein>
<reference evidence="2 3" key="1">
    <citation type="submission" date="2017-05" db="EMBL/GenBank/DDBJ databases">
        <authorList>
            <person name="Varghese N."/>
            <person name="Submissions S."/>
        </authorList>
    </citation>
    <scope>NUCLEOTIDE SEQUENCE [LARGE SCALE GENOMIC DNA]</scope>
    <source>
        <strain evidence="2 3">DSM 21342</strain>
    </source>
</reference>
<evidence type="ECO:0000313" key="2">
    <source>
        <dbReference type="EMBL" id="SMO47826.1"/>
    </source>
</evidence>
<evidence type="ECO:0000256" key="1">
    <source>
        <dbReference type="SAM" id="Phobius"/>
    </source>
</evidence>
<feature type="transmembrane region" description="Helical" evidence="1">
    <location>
        <begin position="18"/>
        <end position="40"/>
    </location>
</feature>
<keyword evidence="1" id="KW-0812">Transmembrane</keyword>
<dbReference type="InterPro" id="IPR011989">
    <property type="entry name" value="ARM-like"/>
</dbReference>
<proteinExistence type="predicted"/>
<sequence>MIIGKNTPFSINVGSIELAIIIFALLLVAGVCFMLLYLLFVNFQEHRKSLQKEYIEQFISTIVFWEGGEIAIPAKVSKMLRYSYFRQFITDELLRAKRDLSGITGDNLRHLYEQLALNEDSVDKLNSFLWHYKVQGIHELAIMEQGTELEQIHLLTTDRNEFVRKEAQIAVVKLSGFEGLRFLDAIPYSLSNWQQINLIAQLSGVPAMNFTGIEKWLQSSNESVVVFALKLSGMYQRLELRQTVAQCLVHPSMQVRMEAVKCFQHIYDETTAALLIQKYHQGNKQYQLTSLHVLFAIGGTTDVPFLLSQFKAEDHSIKLAAARILAKYHGFSLLEAFVNSGLTNNRRPFCEWLSPKESQTHSDVYPWYDIIQQIKSEQTT</sequence>
<accession>A0A521BL60</accession>
<name>A0A521BL60_9SPHI</name>
<keyword evidence="1" id="KW-0472">Membrane</keyword>
<keyword evidence="1" id="KW-1133">Transmembrane helix</keyword>
<dbReference type="Proteomes" id="UP000315971">
    <property type="component" value="Unassembled WGS sequence"/>
</dbReference>
<organism evidence="2 3">
    <name type="scientific">Solitalea koreensis</name>
    <dbReference type="NCBI Taxonomy" id="543615"/>
    <lineage>
        <taxon>Bacteria</taxon>
        <taxon>Pseudomonadati</taxon>
        <taxon>Bacteroidota</taxon>
        <taxon>Sphingobacteriia</taxon>
        <taxon>Sphingobacteriales</taxon>
        <taxon>Sphingobacteriaceae</taxon>
        <taxon>Solitalea</taxon>
    </lineage>
</organism>
<gene>
    <name evidence="2" type="ORF">SAMN06265350_102285</name>
</gene>
<dbReference type="EMBL" id="FXSZ01000002">
    <property type="protein sequence ID" value="SMO47826.1"/>
    <property type="molecule type" value="Genomic_DNA"/>
</dbReference>
<dbReference type="SUPFAM" id="SSF48371">
    <property type="entry name" value="ARM repeat"/>
    <property type="match status" value="1"/>
</dbReference>
<evidence type="ECO:0000313" key="3">
    <source>
        <dbReference type="Proteomes" id="UP000315971"/>
    </source>
</evidence>
<dbReference type="RefSeq" id="WP_142601843.1">
    <property type="nucleotide sequence ID" value="NZ_FXSZ01000002.1"/>
</dbReference>
<evidence type="ECO:0008006" key="4">
    <source>
        <dbReference type="Google" id="ProtNLM"/>
    </source>
</evidence>
<dbReference type="OrthoDB" id="1454284at2"/>
<dbReference type="InterPro" id="IPR016024">
    <property type="entry name" value="ARM-type_fold"/>
</dbReference>
<keyword evidence="3" id="KW-1185">Reference proteome</keyword>
<dbReference type="Gene3D" id="1.25.10.10">
    <property type="entry name" value="Leucine-rich Repeat Variant"/>
    <property type="match status" value="1"/>
</dbReference>
<dbReference type="AlphaFoldDB" id="A0A521BL60"/>